<gene>
    <name evidence="5" type="ORF">G3226_004426</name>
    <name evidence="4" type="ORF">G3229_002722</name>
    <name evidence="6" type="ORF">G3356_004785</name>
    <name evidence="7" type="ORF">G3379_004693</name>
    <name evidence="9" type="ORF">G3431_004709</name>
    <name evidence="8" type="ORF">G3542_004379</name>
    <name evidence="11" type="ORF">G3938_004829</name>
    <name evidence="12" type="ORF">G3942_004293</name>
    <name evidence="10" type="ORF">G3943_004543</name>
    <name evidence="3" type="ORF">G3V27_004482</name>
    <name evidence="14" type="ORF">G4A93_004538</name>
    <name evidence="15" type="ORF">G4B07_004756</name>
    <name evidence="16" type="ORF">G4B54_004608</name>
    <name evidence="13" type="ORF">G4B91_004834</name>
    <name evidence="20" type="ORF">G4C86_004390</name>
    <name evidence="17" type="ORF">G4C89_004456</name>
    <name evidence="19" type="ORF">G4C90_004615</name>
    <name evidence="18" type="ORF">G4C91_004688</name>
    <name evidence="23" type="ORF">G4G13_004512</name>
    <name evidence="21" type="ORF">G4G14_004738</name>
    <name evidence="22" type="ORF">G4G15_004685</name>
    <name evidence="24" type="ORF">G4H52_003789</name>
    <name evidence="27" type="ORF">G4H53_003145</name>
    <name evidence="28" type="ORF">G4H54_004669</name>
    <name evidence="32" type="ORF">G4H57_003245</name>
    <name evidence="26" type="ORF">G4H62_004588</name>
    <name evidence="25" type="ORF">G4H66_004309</name>
    <name evidence="33" type="ORF">G4H67_002802</name>
    <name evidence="34" type="ORF">G4H69_004777</name>
    <name evidence="30" type="ORF">G4J95_004612</name>
    <name evidence="29" type="ORF">G4J96_003237</name>
    <name evidence="31" type="ORF">G4J98_004712</name>
    <name evidence="35" type="ORF">G4O44_004631</name>
    <name evidence="36" type="ORF">G4O61_004835</name>
    <name evidence="37" type="ORF">G4P72_004502</name>
    <name evidence="40" type="ORF">G4W04_004747</name>
    <name evidence="41" type="ORF">G4W08_002587</name>
    <name evidence="42" type="ORF">G4W11_002697</name>
    <name evidence="45" type="ORF">G4W13_004463</name>
    <name evidence="43" type="ORF">G4W17_004546</name>
    <name evidence="38" type="ORF">G4X19_004394</name>
    <name evidence="39" type="ORF">G4X21_004373</name>
    <name evidence="44" type="ORF">G4X24_004524</name>
    <name evidence="46" type="ORF">G4X29_004859</name>
    <name evidence="52" type="ORF">G9293_004516</name>
    <name evidence="53" type="ORF">G9295_004755</name>
    <name evidence="51" type="ORF">G9296_002281</name>
    <name evidence="54" type="ORF">G9315_004410</name>
    <name evidence="55" type="ORF">G9383_004249</name>
    <name evidence="49" type="ORF">G9C05_004526</name>
    <name evidence="47" type="ORF">G9C50_004638</name>
    <name evidence="48" type="ORF">G9W04_004521</name>
    <name evidence="50" type="ORF">G9W84_004631</name>
    <name evidence="2" type="ORF">GYI99_004509</name>
    <name evidence="1" type="ORF">GYJ06_004720</name>
</gene>
<dbReference type="EMBL" id="DAARCU010000095">
    <property type="protein sequence ID" value="HAE1901788.1"/>
    <property type="molecule type" value="Genomic_DNA"/>
</dbReference>
<evidence type="ECO:0000313" key="52">
    <source>
        <dbReference type="EMBL" id="HAF7674280.1"/>
    </source>
</evidence>
<dbReference type="EMBL" id="DAAUEG010000127">
    <property type="protein sequence ID" value="HAF1332981.1"/>
    <property type="molecule type" value="Genomic_DNA"/>
</dbReference>
<dbReference type="EMBL" id="DAARYI010000121">
    <property type="protein sequence ID" value="HAE4452282.1"/>
    <property type="molecule type" value="Genomic_DNA"/>
</dbReference>
<evidence type="ECO:0000313" key="17">
    <source>
        <dbReference type="EMBL" id="HAE4438749.1"/>
    </source>
</evidence>
<evidence type="ECO:0000313" key="13">
    <source>
        <dbReference type="EMBL" id="HAE3727537.1"/>
    </source>
</evidence>
<evidence type="ECO:0000313" key="32">
    <source>
        <dbReference type="EMBL" id="HAE5467447.1"/>
    </source>
</evidence>
<dbReference type="EMBL" id="DAAROF010000105">
    <property type="protein sequence ID" value="HAE3187899.1"/>
    <property type="molecule type" value="Genomic_DNA"/>
</dbReference>
<evidence type="ECO:0000313" key="6">
    <source>
        <dbReference type="EMBL" id="HAE2751154.1"/>
    </source>
</evidence>
<evidence type="ECO:0000313" key="36">
    <source>
        <dbReference type="EMBL" id="HAE7231140.1"/>
    </source>
</evidence>
<dbReference type="EMBL" id="DAARMV010000151">
    <property type="protein sequence ID" value="HAE3085226.1"/>
    <property type="molecule type" value="Genomic_DNA"/>
</dbReference>
<dbReference type="EMBL" id="DAATQE010000102">
    <property type="protein sequence ID" value="HAE9710990.1"/>
    <property type="molecule type" value="Genomic_DNA"/>
</dbReference>
<evidence type="ECO:0000313" key="34">
    <source>
        <dbReference type="EMBL" id="HAE5492109.1"/>
    </source>
</evidence>
<evidence type="ECO:0000313" key="9">
    <source>
        <dbReference type="EMBL" id="HAE3137189.1"/>
    </source>
</evidence>
<evidence type="ECO:0000313" key="45">
    <source>
        <dbReference type="EMBL" id="HAE9715511.1"/>
    </source>
</evidence>
<dbReference type="EMBL" id="DAARTK010000097">
    <property type="protein sequence ID" value="HAE3868917.1"/>
    <property type="molecule type" value="Genomic_DNA"/>
</dbReference>
<evidence type="ECO:0000313" key="39">
    <source>
        <dbReference type="EMBL" id="HAE9622746.1"/>
    </source>
</evidence>
<evidence type="ECO:0000313" key="27">
    <source>
        <dbReference type="EMBL" id="HAE5364259.1"/>
    </source>
</evidence>
<reference evidence="38" key="2">
    <citation type="submission" date="2018-07" db="EMBL/GenBank/DDBJ databases">
        <authorList>
            <consortium name="NCBI Pathogen Detection Project"/>
        </authorList>
    </citation>
    <scope>NUCLEOTIDE SEQUENCE</scope>
    <source>
        <strain evidence="38">Salmonella enterica</strain>
    </source>
</reference>
<evidence type="ECO:0000313" key="10">
    <source>
        <dbReference type="EMBL" id="HAE3187899.1"/>
    </source>
</evidence>
<dbReference type="EMBL" id="DAARYJ010000115">
    <property type="protein sequence ID" value="HAE4456994.1"/>
    <property type="molecule type" value="Genomic_DNA"/>
</dbReference>
<evidence type="ECO:0000313" key="1">
    <source>
        <dbReference type="EMBL" id="HAB6739326.1"/>
    </source>
</evidence>
<evidence type="ECO:0000313" key="35">
    <source>
        <dbReference type="EMBL" id="HAE7174553.1"/>
    </source>
</evidence>
<evidence type="ECO:0000313" key="20">
    <source>
        <dbReference type="EMBL" id="HAE4475525.1"/>
    </source>
</evidence>
<dbReference type="EMBL" id="DAASFH010000111">
    <property type="protein sequence ID" value="HAE5283041.1"/>
    <property type="molecule type" value="Genomic_DNA"/>
</dbReference>
<evidence type="ECO:0000313" key="54">
    <source>
        <dbReference type="EMBL" id="HAF7702387.1"/>
    </source>
</evidence>
<evidence type="ECO:0000313" key="22">
    <source>
        <dbReference type="EMBL" id="HAE4874306.1"/>
    </source>
</evidence>
<dbReference type="EMBL" id="DAASFC010000038">
    <property type="protein sequence ID" value="HAE5258843.1"/>
    <property type="molecule type" value="Genomic_DNA"/>
</dbReference>
<dbReference type="EMBL" id="DAAHNU010000116">
    <property type="protein sequence ID" value="HAB6758307.1"/>
    <property type="molecule type" value="Genomic_DNA"/>
</dbReference>
<dbReference type="EMBL" id="DAATQQ010000049">
    <property type="protein sequence ID" value="HAE9657903.1"/>
    <property type="molecule type" value="Genomic_DNA"/>
</dbReference>
<dbReference type="EMBL" id="DAASFG010000132">
    <property type="protein sequence ID" value="HAE5278254.1"/>
    <property type="molecule type" value="Genomic_DNA"/>
</dbReference>
<evidence type="ECO:0000313" key="49">
    <source>
        <dbReference type="EMBL" id="HAF1360397.1"/>
    </source>
</evidence>
<dbReference type="EMBL" id="DAASGI010000100">
    <property type="protein sequence ID" value="HAE5407664.1"/>
    <property type="molecule type" value="Genomic_DNA"/>
</dbReference>
<evidence type="ECO:0000313" key="3">
    <source>
        <dbReference type="EMBL" id="HAE1901788.1"/>
    </source>
</evidence>
<dbReference type="EMBL" id="DAASGX010000023">
    <property type="protein sequence ID" value="HAE5476368.1"/>
    <property type="molecule type" value="Genomic_DNA"/>
</dbReference>
<evidence type="ECO:0000313" key="21">
    <source>
        <dbReference type="EMBL" id="HAE4869563.1"/>
    </source>
</evidence>
<dbReference type="EMBL" id="DAAHNP010000070">
    <property type="protein sequence ID" value="HAB6739326.1"/>
    <property type="molecule type" value="Genomic_DNA"/>
</dbReference>
<evidence type="ECO:0000313" key="29">
    <source>
        <dbReference type="EMBL" id="HAE5383211.1"/>
    </source>
</evidence>
<dbReference type="EMBL" id="DAASVH010000064">
    <property type="protein sequence ID" value="HAE7174553.1"/>
    <property type="molecule type" value="Genomic_DNA"/>
</dbReference>
<dbReference type="EMBL" id="DAATQI010000157">
    <property type="protein sequence ID" value="HAE9599570.1"/>
    <property type="molecule type" value="Genomic_DNA"/>
</dbReference>
<proteinExistence type="predicted"/>
<dbReference type="EMBL" id="DAASGA010000116">
    <property type="protein sequence ID" value="HAE5370230.1"/>
    <property type="molecule type" value="Genomic_DNA"/>
</dbReference>
<evidence type="ECO:0000313" key="26">
    <source>
        <dbReference type="EMBL" id="HAE5283041.1"/>
    </source>
</evidence>
<dbReference type="EMBL" id="DAATBH010000105">
    <property type="protein sequence ID" value="HAE7885532.1"/>
    <property type="molecule type" value="Genomic_DNA"/>
</dbReference>
<evidence type="ECO:0000313" key="31">
    <source>
        <dbReference type="EMBL" id="HAE5407664.1"/>
    </source>
</evidence>
<evidence type="ECO:0000313" key="4">
    <source>
        <dbReference type="EMBL" id="HAE2204662.1"/>
    </source>
</evidence>
<dbReference type="EMBL" id="DAASBT010000099">
    <property type="protein sequence ID" value="HAE4869563.1"/>
    <property type="molecule type" value="Genomic_DNA"/>
</dbReference>
<evidence type="ECO:0000313" key="51">
    <source>
        <dbReference type="EMBL" id="HAF7654149.1"/>
    </source>
</evidence>
<dbReference type="EMBL" id="DAASBX010000129">
    <property type="protein sequence ID" value="HAE4874306.1"/>
    <property type="molecule type" value="Genomic_DNA"/>
</dbReference>
<evidence type="ECO:0000313" key="50">
    <source>
        <dbReference type="EMBL" id="HAF7137469.1"/>
    </source>
</evidence>
<evidence type="ECO:0000313" key="19">
    <source>
        <dbReference type="EMBL" id="HAE4456994.1"/>
    </source>
</evidence>
<dbReference type="EMBL" id="DAARSF010000069">
    <property type="protein sequence ID" value="HAE3727537.1"/>
    <property type="molecule type" value="Genomic_DNA"/>
</dbReference>
<dbReference type="EMBL" id="DAATQL010000138">
    <property type="protein sequence ID" value="HAE9664142.1"/>
    <property type="molecule type" value="Genomic_DNA"/>
</dbReference>
<dbReference type="EMBL" id="DAARQE010000134">
    <property type="protein sequence ID" value="HAE3486104.1"/>
    <property type="molecule type" value="Genomic_DNA"/>
</dbReference>
<evidence type="ECO:0000313" key="41">
    <source>
        <dbReference type="EMBL" id="HAE9639178.1"/>
    </source>
</evidence>
<evidence type="ECO:0000313" key="37">
    <source>
        <dbReference type="EMBL" id="HAE7885532.1"/>
    </source>
</evidence>
<dbReference type="EMBL" id="DAATQP010000107">
    <property type="protein sequence ID" value="HAE9636520.1"/>
    <property type="molecule type" value="Genomic_DNA"/>
</dbReference>
<dbReference type="EMBL" id="DAAWFS010000164">
    <property type="protein sequence ID" value="HAF7702387.1"/>
    <property type="molecule type" value="Genomic_DNA"/>
</dbReference>
<evidence type="ECO:0000313" key="25">
    <source>
        <dbReference type="EMBL" id="HAE5278254.1"/>
    </source>
</evidence>
<evidence type="ECO:0000313" key="30">
    <source>
        <dbReference type="EMBL" id="HAE5389332.1"/>
    </source>
</evidence>
<dbReference type="EMBL" id="DAATQM010000138">
    <property type="protein sequence ID" value="HAE9622746.1"/>
    <property type="molecule type" value="Genomic_DNA"/>
</dbReference>
<evidence type="ECO:0000313" key="43">
    <source>
        <dbReference type="EMBL" id="HAE9664142.1"/>
    </source>
</evidence>
<evidence type="ECO:0000313" key="11">
    <source>
        <dbReference type="EMBL" id="HAE3481809.1"/>
    </source>
</evidence>
<evidence type="ECO:0000313" key="7">
    <source>
        <dbReference type="EMBL" id="HAE2874223.1"/>
    </source>
</evidence>
<dbReference type="EMBL" id="DAATPX010000063">
    <property type="protein sequence ID" value="HAE9720425.1"/>
    <property type="molecule type" value="Genomic_DNA"/>
</dbReference>
<evidence type="ECO:0000313" key="5">
    <source>
        <dbReference type="EMBL" id="HAE2210883.1"/>
    </source>
</evidence>
<dbReference type="EMBL" id="DAASFZ010000096">
    <property type="protein sequence ID" value="HAE5364259.1"/>
    <property type="molecule type" value="Genomic_DNA"/>
</dbReference>
<dbReference type="EMBL" id="DAAWAZ010000094">
    <property type="protein sequence ID" value="HAF7137469.1"/>
    <property type="molecule type" value="Genomic_DNA"/>
</dbReference>
<evidence type="ECO:0000313" key="24">
    <source>
        <dbReference type="EMBL" id="HAE5258843.1"/>
    </source>
</evidence>
<evidence type="ECO:0000313" key="33">
    <source>
        <dbReference type="EMBL" id="HAE5476368.1"/>
    </source>
</evidence>
<evidence type="ECO:0000313" key="18">
    <source>
        <dbReference type="EMBL" id="HAE4452282.1"/>
    </source>
</evidence>
<evidence type="ECO:0000313" key="53">
    <source>
        <dbReference type="EMBL" id="HAF7679230.1"/>
    </source>
</evidence>
<dbReference type="EMBL" id="DAAUEI010000096">
    <property type="protein sequence ID" value="HAF1342152.1"/>
    <property type="molecule type" value="Genomic_DNA"/>
</dbReference>
<evidence type="ECO:0000313" key="8">
    <source>
        <dbReference type="EMBL" id="HAE3085226.1"/>
    </source>
</evidence>
<dbReference type="EMBL" id="DAASGF010000105">
    <property type="protein sequence ID" value="HAE5389332.1"/>
    <property type="molecule type" value="Genomic_DNA"/>
</dbReference>
<dbReference type="EMBL" id="DAARYD010000115">
    <property type="protein sequence ID" value="HAE4438749.1"/>
    <property type="molecule type" value="Genomic_DNA"/>
</dbReference>
<dbReference type="EMBL" id="DAATQA010000119">
    <property type="protein sequence ID" value="HAE9715511.1"/>
    <property type="molecule type" value="Genomic_DNA"/>
</dbReference>
<dbReference type="EMBL" id="DAAWFI010000024">
    <property type="protein sequence ID" value="HAF7654149.1"/>
    <property type="molecule type" value="Genomic_DNA"/>
</dbReference>
<reference evidence="38" key="1">
    <citation type="journal article" date="2018" name="Genome Biol.">
        <title>SKESA: strategic k-mer extension for scrupulous assemblies.</title>
        <authorList>
            <person name="Souvorov A."/>
            <person name="Agarwala R."/>
            <person name="Lipman D.J."/>
        </authorList>
    </citation>
    <scope>NUCLEOTIDE SEQUENCE</scope>
    <source>
        <strain evidence="38">Salmonella enterica</strain>
    </source>
</reference>
<dbReference type="EMBL" id="DAAWFM010000130">
    <property type="protein sequence ID" value="HAF7674280.1"/>
    <property type="molecule type" value="Genomic_DNA"/>
</dbReference>
<name>A0A739T2S4_SALEB</name>
<evidence type="ECO:0000313" key="16">
    <source>
        <dbReference type="EMBL" id="HAE4219214.1"/>
    </source>
</evidence>
<evidence type="ECO:0000313" key="38">
    <source>
        <dbReference type="EMBL" id="HAE9599570.1"/>
    </source>
</evidence>
<evidence type="ECO:0000313" key="40">
    <source>
        <dbReference type="EMBL" id="HAE9636520.1"/>
    </source>
</evidence>
<dbReference type="EMBL" id="DAATQS010000015">
    <property type="protein sequence ID" value="HAE9639178.1"/>
    <property type="molecule type" value="Genomic_DNA"/>
</dbReference>
<evidence type="ECO:0000313" key="55">
    <source>
        <dbReference type="EMBL" id="HAF8021615.1"/>
    </source>
</evidence>
<evidence type="ECO:0000313" key="42">
    <source>
        <dbReference type="EMBL" id="HAE9657903.1"/>
    </source>
</evidence>
<dbReference type="RefSeq" id="WP_157727826.1">
    <property type="nucleotide sequence ID" value="NZ_JABVCN010000001.1"/>
</dbReference>
<dbReference type="EMBL" id="DAARYN010000124">
    <property type="protein sequence ID" value="HAE4475525.1"/>
    <property type="molecule type" value="Genomic_DNA"/>
</dbReference>
<evidence type="ECO:0000313" key="2">
    <source>
        <dbReference type="EMBL" id="HAB6758307.1"/>
    </source>
</evidence>
<evidence type="ECO:0000313" key="23">
    <source>
        <dbReference type="EMBL" id="HAE4893214.1"/>
    </source>
</evidence>
<dbReference type="EMBL" id="DAASVT010000031">
    <property type="protein sequence ID" value="HAE7231140.1"/>
    <property type="molecule type" value="Genomic_DNA"/>
</dbReference>
<protein>
    <submittedName>
        <fullName evidence="38">Uncharacterized protein</fullName>
    </submittedName>
</protein>
<evidence type="ECO:0000313" key="28">
    <source>
        <dbReference type="EMBL" id="HAE5370230.1"/>
    </source>
</evidence>
<sequence>MAEFTVIANRVQREFTNLRVKLRPIGRGYRQCLNGEPDALKGYAVKAVN</sequence>
<evidence type="ECO:0000313" key="47">
    <source>
        <dbReference type="EMBL" id="HAF1332981.1"/>
    </source>
</evidence>
<dbReference type="EMBL" id="DAASGE010000017">
    <property type="protein sequence ID" value="HAE5383211.1"/>
    <property type="molecule type" value="Genomic_DNA"/>
</dbReference>
<evidence type="ECO:0000313" key="48">
    <source>
        <dbReference type="EMBL" id="HAF1342152.1"/>
    </source>
</evidence>
<dbReference type="EMBL" id="DAARQD010000071">
    <property type="protein sequence ID" value="HAE3481809.1"/>
    <property type="molecule type" value="Genomic_DNA"/>
</dbReference>
<dbReference type="EMBL" id="DAARNP010000116">
    <property type="protein sequence ID" value="HAE3137189.1"/>
    <property type="molecule type" value="Genomic_DNA"/>
</dbReference>
<dbReference type="EMBL" id="DAASGS010000054">
    <property type="protein sequence ID" value="HAE5467447.1"/>
    <property type="molecule type" value="Genomic_DNA"/>
</dbReference>
<dbReference type="EMBL" id="DAARWJ010000135">
    <property type="protein sequence ID" value="HAE4219214.1"/>
    <property type="molecule type" value="Genomic_DNA"/>
</dbReference>
<evidence type="ECO:0000313" key="15">
    <source>
        <dbReference type="EMBL" id="HAE3924201.1"/>
    </source>
</evidence>
<dbReference type="EMBL" id="DAARKS010000040">
    <property type="protein sequence ID" value="HAE2874223.1"/>
    <property type="molecule type" value="Genomic_DNA"/>
</dbReference>
<accession>A0A739T2S4</accession>
<dbReference type="EMBL" id="DAARFL010000101">
    <property type="protein sequence ID" value="HAE2210883.1"/>
    <property type="molecule type" value="Genomic_DNA"/>
</dbReference>
<dbReference type="EMBL" id="DAAWFN010000096">
    <property type="protein sequence ID" value="HAF7679230.1"/>
    <property type="molecule type" value="Genomic_DNA"/>
</dbReference>
<evidence type="ECO:0000313" key="46">
    <source>
        <dbReference type="EMBL" id="HAE9720425.1"/>
    </source>
</evidence>
<dbReference type="AlphaFoldDB" id="A0A739T2S4"/>
<dbReference type="EMBL" id="DAAUEM010000148">
    <property type="protein sequence ID" value="HAF1360397.1"/>
    <property type="molecule type" value="Genomic_DNA"/>
</dbReference>
<dbReference type="EMBL" id="DAAWIJ010000147">
    <property type="protein sequence ID" value="HAF8021615.1"/>
    <property type="molecule type" value="Genomic_DNA"/>
</dbReference>
<dbReference type="EMBL" id="DAARFJ010000023">
    <property type="protein sequence ID" value="HAE2204662.1"/>
    <property type="molecule type" value="Genomic_DNA"/>
</dbReference>
<dbReference type="EMBL" id="DAARKA010000083">
    <property type="protein sequence ID" value="HAE2751154.1"/>
    <property type="molecule type" value="Genomic_DNA"/>
</dbReference>
<comment type="caution">
    <text evidence="38">The sequence shown here is derived from an EMBL/GenBank/DDBJ whole genome shotgun (WGS) entry which is preliminary data.</text>
</comment>
<dbReference type="EMBL" id="DAASCA010000149">
    <property type="protein sequence ID" value="HAE4893214.1"/>
    <property type="molecule type" value="Genomic_DNA"/>
</dbReference>
<organism evidence="38">
    <name type="scientific">Salmonella enterica subsp. enterica serovar Java</name>
    <dbReference type="NCBI Taxonomy" id="224729"/>
    <lineage>
        <taxon>Bacteria</taxon>
        <taxon>Pseudomonadati</taxon>
        <taxon>Pseudomonadota</taxon>
        <taxon>Gammaproteobacteria</taxon>
        <taxon>Enterobacterales</taxon>
        <taxon>Enterobacteriaceae</taxon>
        <taxon>Salmonella</taxon>
    </lineage>
</organism>
<evidence type="ECO:0000313" key="44">
    <source>
        <dbReference type="EMBL" id="HAE9710990.1"/>
    </source>
</evidence>
<evidence type="ECO:0000313" key="14">
    <source>
        <dbReference type="EMBL" id="HAE3868917.1"/>
    </source>
</evidence>
<evidence type="ECO:0000313" key="12">
    <source>
        <dbReference type="EMBL" id="HAE3486104.1"/>
    </source>
</evidence>
<dbReference type="EMBL" id="DAASHA010000065">
    <property type="protein sequence ID" value="HAE5492109.1"/>
    <property type="molecule type" value="Genomic_DNA"/>
</dbReference>
<dbReference type="EMBL" id="DAARTX010000083">
    <property type="protein sequence ID" value="HAE3924201.1"/>
    <property type="molecule type" value="Genomic_DNA"/>
</dbReference>